<organism evidence="1">
    <name type="scientific">viral metagenome</name>
    <dbReference type="NCBI Taxonomy" id="1070528"/>
    <lineage>
        <taxon>unclassified sequences</taxon>
        <taxon>metagenomes</taxon>
        <taxon>organismal metagenomes</taxon>
    </lineage>
</organism>
<evidence type="ECO:0000313" key="1">
    <source>
        <dbReference type="EMBL" id="QJA56771.1"/>
    </source>
</evidence>
<name>A0A6M3IH87_9ZZZZ</name>
<accession>A0A6M3IH87</accession>
<reference evidence="1" key="1">
    <citation type="submission" date="2020-03" db="EMBL/GenBank/DDBJ databases">
        <title>The deep terrestrial virosphere.</title>
        <authorList>
            <person name="Holmfeldt K."/>
            <person name="Nilsson E."/>
            <person name="Simone D."/>
            <person name="Lopez-Fernandez M."/>
            <person name="Wu X."/>
            <person name="de Brujin I."/>
            <person name="Lundin D."/>
            <person name="Andersson A."/>
            <person name="Bertilsson S."/>
            <person name="Dopson M."/>
        </authorList>
    </citation>
    <scope>NUCLEOTIDE SEQUENCE</scope>
    <source>
        <strain evidence="1">MM415B01794</strain>
    </source>
</reference>
<sequence>MGNEEAVNLRIPCKTADDPWAHRSQGMKCKTCMWNVEKVDDRIREGNHCIGRCRRHAPTMGGYPVVYSDDWCGDHKLDESK</sequence>
<gene>
    <name evidence="1" type="ORF">MM415B01794_0001</name>
</gene>
<dbReference type="AlphaFoldDB" id="A0A6M3IH87"/>
<proteinExistence type="predicted"/>
<dbReference type="EMBL" id="MT141238">
    <property type="protein sequence ID" value="QJA56771.1"/>
    <property type="molecule type" value="Genomic_DNA"/>
</dbReference>
<protein>
    <submittedName>
        <fullName evidence="1">Uncharacterized protein</fullName>
    </submittedName>
</protein>